<evidence type="ECO:0000313" key="2">
    <source>
        <dbReference type="EMBL" id="VEN47134.1"/>
    </source>
</evidence>
<dbReference type="OrthoDB" id="10266039at2759"/>
<organism evidence="2 3">
    <name type="scientific">Callosobruchus maculatus</name>
    <name type="common">Southern cowpea weevil</name>
    <name type="synonym">Pulse bruchid</name>
    <dbReference type="NCBI Taxonomy" id="64391"/>
    <lineage>
        <taxon>Eukaryota</taxon>
        <taxon>Metazoa</taxon>
        <taxon>Ecdysozoa</taxon>
        <taxon>Arthropoda</taxon>
        <taxon>Hexapoda</taxon>
        <taxon>Insecta</taxon>
        <taxon>Pterygota</taxon>
        <taxon>Neoptera</taxon>
        <taxon>Endopterygota</taxon>
        <taxon>Coleoptera</taxon>
        <taxon>Polyphaga</taxon>
        <taxon>Cucujiformia</taxon>
        <taxon>Chrysomeloidea</taxon>
        <taxon>Chrysomelidae</taxon>
        <taxon>Bruchinae</taxon>
        <taxon>Bruchini</taxon>
        <taxon>Callosobruchus</taxon>
    </lineage>
</organism>
<protein>
    <recommendedName>
        <fullName evidence="1">DUF4806 domain-containing protein</fullName>
    </recommendedName>
</protein>
<dbReference type="Proteomes" id="UP000410492">
    <property type="component" value="Unassembled WGS sequence"/>
</dbReference>
<proteinExistence type="predicted"/>
<keyword evidence="3" id="KW-1185">Reference proteome</keyword>
<dbReference type="EMBL" id="CAACVG010007800">
    <property type="protein sequence ID" value="VEN47134.1"/>
    <property type="molecule type" value="Genomic_DNA"/>
</dbReference>
<sequence length="110" mass="12318">MKIAKLLNVEVLHKVELMVSKQNIAPLKKDISLEEALGISFPIGSEEGLWLLEKKLEDVNTLTKVASELAKIGGKTQYGFIKRATTSILKDEVILPYSWYAGRVIKFSEL</sequence>
<dbReference type="Pfam" id="PF16064">
    <property type="entry name" value="DUF4806"/>
    <property type="match status" value="1"/>
</dbReference>
<evidence type="ECO:0000259" key="1">
    <source>
        <dbReference type="Pfam" id="PF16064"/>
    </source>
</evidence>
<gene>
    <name evidence="2" type="ORF">CALMAC_LOCUS8998</name>
</gene>
<reference evidence="2 3" key="1">
    <citation type="submission" date="2019-01" db="EMBL/GenBank/DDBJ databases">
        <authorList>
            <person name="Sayadi A."/>
        </authorList>
    </citation>
    <scope>NUCLEOTIDE SEQUENCE [LARGE SCALE GENOMIC DNA]</scope>
</reference>
<evidence type="ECO:0000313" key="3">
    <source>
        <dbReference type="Proteomes" id="UP000410492"/>
    </source>
</evidence>
<feature type="domain" description="DUF4806" evidence="1">
    <location>
        <begin position="38"/>
        <end position="101"/>
    </location>
</feature>
<accession>A0A653CIF6</accession>
<dbReference type="AlphaFoldDB" id="A0A653CIF6"/>
<name>A0A653CIF6_CALMS</name>
<dbReference type="InterPro" id="IPR032071">
    <property type="entry name" value="DUF4806"/>
</dbReference>